<evidence type="ECO:0000313" key="1">
    <source>
        <dbReference type="EMBL" id="GLS20922.1"/>
    </source>
</evidence>
<sequence>MDKKQDIVERLRNLAFEVDDRPVEEIETALLEAAQAIVILRDLVGLQDQIILEDAEPQGRA</sequence>
<proteinExistence type="predicted"/>
<comment type="caution">
    <text evidence="1">The sequence shown here is derived from an EMBL/GenBank/DDBJ whole genome shotgun (WGS) entry which is preliminary data.</text>
</comment>
<gene>
    <name evidence="1" type="ORF">GCM10007874_39390</name>
</gene>
<name>A0ABQ6CRM8_9HYPH</name>
<dbReference type="RefSeq" id="WP_284313999.1">
    <property type="nucleotide sequence ID" value="NZ_BSPC01000037.1"/>
</dbReference>
<keyword evidence="2" id="KW-1185">Reference proteome</keyword>
<dbReference type="EMBL" id="BSPC01000037">
    <property type="protein sequence ID" value="GLS20922.1"/>
    <property type="molecule type" value="Genomic_DNA"/>
</dbReference>
<dbReference type="Proteomes" id="UP001156882">
    <property type="component" value="Unassembled WGS sequence"/>
</dbReference>
<organism evidence="1 2">
    <name type="scientific">Labrys miyagiensis</name>
    <dbReference type="NCBI Taxonomy" id="346912"/>
    <lineage>
        <taxon>Bacteria</taxon>
        <taxon>Pseudomonadati</taxon>
        <taxon>Pseudomonadota</taxon>
        <taxon>Alphaproteobacteria</taxon>
        <taxon>Hyphomicrobiales</taxon>
        <taxon>Xanthobacteraceae</taxon>
        <taxon>Labrys</taxon>
    </lineage>
</organism>
<protein>
    <submittedName>
        <fullName evidence="1">Uncharacterized protein</fullName>
    </submittedName>
</protein>
<accession>A0ABQ6CRM8</accession>
<evidence type="ECO:0000313" key="2">
    <source>
        <dbReference type="Proteomes" id="UP001156882"/>
    </source>
</evidence>
<reference evidence="2" key="1">
    <citation type="journal article" date="2019" name="Int. J. Syst. Evol. Microbiol.">
        <title>The Global Catalogue of Microorganisms (GCM) 10K type strain sequencing project: providing services to taxonomists for standard genome sequencing and annotation.</title>
        <authorList>
            <consortium name="The Broad Institute Genomics Platform"/>
            <consortium name="The Broad Institute Genome Sequencing Center for Infectious Disease"/>
            <person name="Wu L."/>
            <person name="Ma J."/>
        </authorList>
    </citation>
    <scope>NUCLEOTIDE SEQUENCE [LARGE SCALE GENOMIC DNA]</scope>
    <source>
        <strain evidence="2">NBRC 101365</strain>
    </source>
</reference>